<dbReference type="InterPro" id="IPR003697">
    <property type="entry name" value="Maf-like"/>
</dbReference>
<comment type="catalytic activity">
    <reaction evidence="4">
        <text>UTP + H2O = UMP + diphosphate + H(+)</text>
        <dbReference type="Rhea" id="RHEA:29395"/>
        <dbReference type="ChEBI" id="CHEBI:15377"/>
        <dbReference type="ChEBI" id="CHEBI:15378"/>
        <dbReference type="ChEBI" id="CHEBI:33019"/>
        <dbReference type="ChEBI" id="CHEBI:46398"/>
        <dbReference type="ChEBI" id="CHEBI:57865"/>
        <dbReference type="EC" id="3.6.1.9"/>
    </reaction>
</comment>
<dbReference type="PIRSF" id="PIRSF006305">
    <property type="entry name" value="Maf"/>
    <property type="match status" value="1"/>
</dbReference>
<comment type="similarity">
    <text evidence="4">Belongs to the Maf family. YhdE subfamily.</text>
</comment>
<comment type="cofactor">
    <cofactor evidence="1 4">
        <name>a divalent metal cation</name>
        <dbReference type="ChEBI" id="CHEBI:60240"/>
    </cofactor>
</comment>
<dbReference type="RefSeq" id="WP_189578914.1">
    <property type="nucleotide sequence ID" value="NZ_BMYF01000002.1"/>
</dbReference>
<dbReference type="PANTHER" id="PTHR43213">
    <property type="entry name" value="BIFUNCTIONAL DTTP/UTP PYROPHOSPHATASE/METHYLTRANSFERASE PROTEIN-RELATED"/>
    <property type="match status" value="1"/>
</dbReference>
<comment type="function">
    <text evidence="4">Nucleoside triphosphate pyrophosphatase that hydrolyzes dTTP and UTP. May have a dual role in cell division arrest and in preventing the incorporation of modified nucleotides into cellular nucleic acids.</text>
</comment>
<dbReference type="Pfam" id="PF02545">
    <property type="entry name" value="Maf"/>
    <property type="match status" value="1"/>
</dbReference>
<keyword evidence="2 4" id="KW-0378">Hydrolase</keyword>
<dbReference type="InterPro" id="IPR029001">
    <property type="entry name" value="ITPase-like_fam"/>
</dbReference>
<protein>
    <recommendedName>
        <fullName evidence="4">dTTP/UTP pyrophosphatase</fullName>
        <shortName evidence="4">dTTPase/UTPase</shortName>
        <ecNumber evidence="4">3.6.1.9</ecNumber>
    </recommendedName>
    <alternativeName>
        <fullName evidence="4">Nucleoside triphosphate pyrophosphatase</fullName>
    </alternativeName>
    <alternativeName>
        <fullName evidence="4">Nucleotide pyrophosphatase</fullName>
        <shortName evidence="4">Nucleotide PPase</shortName>
    </alternativeName>
</protein>
<name>A0A8J3G440_9BACT</name>
<dbReference type="GO" id="GO:0009117">
    <property type="term" value="P:nucleotide metabolic process"/>
    <property type="evidence" value="ECO:0007669"/>
    <property type="project" value="UniProtKB-KW"/>
</dbReference>
<reference evidence="5" key="1">
    <citation type="journal article" date="2014" name="Int. J. Syst. Evol. Microbiol.">
        <title>Complete genome sequence of Corynebacterium casei LMG S-19264T (=DSM 44701T), isolated from a smear-ripened cheese.</title>
        <authorList>
            <consortium name="US DOE Joint Genome Institute (JGI-PGF)"/>
            <person name="Walter F."/>
            <person name="Albersmeier A."/>
            <person name="Kalinowski J."/>
            <person name="Ruckert C."/>
        </authorList>
    </citation>
    <scope>NUCLEOTIDE SEQUENCE</scope>
    <source>
        <strain evidence="5">KCTC 23224</strain>
    </source>
</reference>
<reference evidence="5" key="2">
    <citation type="submission" date="2020-09" db="EMBL/GenBank/DDBJ databases">
        <authorList>
            <person name="Sun Q."/>
            <person name="Kim S."/>
        </authorList>
    </citation>
    <scope>NUCLEOTIDE SEQUENCE</scope>
    <source>
        <strain evidence="5">KCTC 23224</strain>
    </source>
</reference>
<evidence type="ECO:0000256" key="3">
    <source>
        <dbReference type="ARBA" id="ARBA00023080"/>
    </source>
</evidence>
<dbReference type="Gene3D" id="3.90.950.10">
    <property type="match status" value="1"/>
</dbReference>
<dbReference type="PANTHER" id="PTHR43213:SF5">
    <property type="entry name" value="BIFUNCTIONAL DTTP_UTP PYROPHOSPHATASE_METHYLTRANSFERASE PROTEIN-RELATED"/>
    <property type="match status" value="1"/>
</dbReference>
<dbReference type="CDD" id="cd00555">
    <property type="entry name" value="Maf"/>
    <property type="match status" value="1"/>
</dbReference>
<feature type="site" description="Important for substrate specificity" evidence="4">
    <location>
        <position position="17"/>
    </location>
</feature>
<dbReference type="EMBL" id="BMYF01000002">
    <property type="protein sequence ID" value="GHB27666.1"/>
    <property type="molecule type" value="Genomic_DNA"/>
</dbReference>
<evidence type="ECO:0000256" key="1">
    <source>
        <dbReference type="ARBA" id="ARBA00001968"/>
    </source>
</evidence>
<feature type="site" description="Important for substrate specificity" evidence="4">
    <location>
        <position position="76"/>
    </location>
</feature>
<gene>
    <name evidence="5" type="ORF">GCM10008106_05520</name>
</gene>
<sequence length="196" mass="22084">MIDLGGKKVVLASQSPRRKELLGNLDIPFEVRVKDTDESFPSELPVEDVAYFLAKKKASAFLEELEEDTLLIAADTVVIVRGKVLNKPGSREEALEMLKLLSGTTHQVCTGVAFAYQGKVYADIDTAQVSFRKLEQVEMEYYVDRYRPYDKAGAYGIQEWIGYVGIEKLEGSFYSVMGLPVHLVYGWIRRLGVSHR</sequence>
<dbReference type="GO" id="GO:0005737">
    <property type="term" value="C:cytoplasm"/>
    <property type="evidence" value="ECO:0007669"/>
    <property type="project" value="UniProtKB-SubCell"/>
</dbReference>
<organism evidence="5 6">
    <name type="scientific">Mongoliitalea lutea</name>
    <dbReference type="NCBI Taxonomy" id="849756"/>
    <lineage>
        <taxon>Bacteria</taxon>
        <taxon>Pseudomonadati</taxon>
        <taxon>Bacteroidota</taxon>
        <taxon>Cytophagia</taxon>
        <taxon>Cytophagales</taxon>
        <taxon>Cyclobacteriaceae</taxon>
        <taxon>Mongoliitalea</taxon>
    </lineage>
</organism>
<keyword evidence="3 4" id="KW-0546">Nucleotide metabolism</keyword>
<dbReference type="EC" id="3.6.1.9" evidence="4"/>
<dbReference type="Proteomes" id="UP000642809">
    <property type="component" value="Unassembled WGS sequence"/>
</dbReference>
<feature type="site" description="Important for substrate specificity" evidence="4">
    <location>
        <position position="158"/>
    </location>
</feature>
<dbReference type="NCBIfam" id="TIGR00172">
    <property type="entry name" value="maf"/>
    <property type="match status" value="1"/>
</dbReference>
<keyword evidence="6" id="KW-1185">Reference proteome</keyword>
<evidence type="ECO:0000256" key="4">
    <source>
        <dbReference type="HAMAP-Rule" id="MF_00528"/>
    </source>
</evidence>
<dbReference type="GO" id="GO:0047429">
    <property type="term" value="F:nucleoside triphosphate diphosphatase activity"/>
    <property type="evidence" value="ECO:0007669"/>
    <property type="project" value="UniProtKB-EC"/>
</dbReference>
<evidence type="ECO:0000313" key="5">
    <source>
        <dbReference type="EMBL" id="GHB27666.1"/>
    </source>
</evidence>
<comment type="caution">
    <text evidence="5">The sequence shown here is derived from an EMBL/GenBank/DDBJ whole genome shotgun (WGS) entry which is preliminary data.</text>
</comment>
<proteinExistence type="inferred from homology"/>
<comment type="caution">
    <text evidence="4">Lacks conserved residue(s) required for the propagation of feature annotation.</text>
</comment>
<accession>A0A8J3G440</accession>
<dbReference type="AlphaFoldDB" id="A0A8J3G440"/>
<comment type="catalytic activity">
    <reaction evidence="4">
        <text>dTTP + H2O = dTMP + diphosphate + H(+)</text>
        <dbReference type="Rhea" id="RHEA:28534"/>
        <dbReference type="ChEBI" id="CHEBI:15377"/>
        <dbReference type="ChEBI" id="CHEBI:15378"/>
        <dbReference type="ChEBI" id="CHEBI:33019"/>
        <dbReference type="ChEBI" id="CHEBI:37568"/>
        <dbReference type="ChEBI" id="CHEBI:63528"/>
        <dbReference type="EC" id="3.6.1.9"/>
    </reaction>
</comment>
<feature type="active site" description="Proton acceptor" evidence="4">
    <location>
        <position position="75"/>
    </location>
</feature>
<evidence type="ECO:0000313" key="6">
    <source>
        <dbReference type="Proteomes" id="UP000642809"/>
    </source>
</evidence>
<keyword evidence="4" id="KW-0963">Cytoplasm</keyword>
<dbReference type="SUPFAM" id="SSF52972">
    <property type="entry name" value="ITPase-like"/>
    <property type="match status" value="1"/>
</dbReference>
<comment type="subcellular location">
    <subcellularLocation>
        <location evidence="4">Cytoplasm</location>
    </subcellularLocation>
</comment>
<dbReference type="HAMAP" id="MF_00528">
    <property type="entry name" value="Maf"/>
    <property type="match status" value="1"/>
</dbReference>
<evidence type="ECO:0000256" key="2">
    <source>
        <dbReference type="ARBA" id="ARBA00022801"/>
    </source>
</evidence>